<dbReference type="Proteomes" id="UP000053660">
    <property type="component" value="Unassembled WGS sequence"/>
</dbReference>
<gene>
    <name evidence="1" type="ORF">OESDEN_12872</name>
</gene>
<proteinExistence type="predicted"/>
<dbReference type="AlphaFoldDB" id="A0A0B1STY1"/>
<sequence length="72" mass="8400">MTDFQSSDEFHERIWDVEAGEEMYSNLKAGLTATQEILKEAREAKLRQNVREAIIIYASDFRRVSFASLEEE</sequence>
<name>A0A0B1STY1_OESDE</name>
<protein>
    <submittedName>
        <fullName evidence="1">Uncharacterized protein</fullName>
    </submittedName>
</protein>
<dbReference type="EMBL" id="KN557935">
    <property type="protein sequence ID" value="KHJ87356.1"/>
    <property type="molecule type" value="Genomic_DNA"/>
</dbReference>
<evidence type="ECO:0000313" key="2">
    <source>
        <dbReference type="Proteomes" id="UP000053660"/>
    </source>
</evidence>
<keyword evidence="2" id="KW-1185">Reference proteome</keyword>
<reference evidence="1 2" key="1">
    <citation type="submission" date="2014-03" db="EMBL/GenBank/DDBJ databases">
        <title>Draft genome of the hookworm Oesophagostomum dentatum.</title>
        <authorList>
            <person name="Mitreva M."/>
        </authorList>
    </citation>
    <scope>NUCLEOTIDE SEQUENCE [LARGE SCALE GENOMIC DNA]</scope>
    <source>
        <strain evidence="1 2">OD-Hann</strain>
    </source>
</reference>
<evidence type="ECO:0000313" key="1">
    <source>
        <dbReference type="EMBL" id="KHJ87356.1"/>
    </source>
</evidence>
<organism evidence="1 2">
    <name type="scientific">Oesophagostomum dentatum</name>
    <name type="common">Nodular worm</name>
    <dbReference type="NCBI Taxonomy" id="61180"/>
    <lineage>
        <taxon>Eukaryota</taxon>
        <taxon>Metazoa</taxon>
        <taxon>Ecdysozoa</taxon>
        <taxon>Nematoda</taxon>
        <taxon>Chromadorea</taxon>
        <taxon>Rhabditida</taxon>
        <taxon>Rhabditina</taxon>
        <taxon>Rhabditomorpha</taxon>
        <taxon>Strongyloidea</taxon>
        <taxon>Strongylidae</taxon>
        <taxon>Oesophagostomum</taxon>
    </lineage>
</organism>
<accession>A0A0B1STY1</accession>